<dbReference type="SFLD" id="SFLDG01144">
    <property type="entry name" value="C2.B.4:_PGP_Like"/>
    <property type="match status" value="1"/>
</dbReference>
<name>A0A939BTU6_9BACL</name>
<evidence type="ECO:0000313" key="2">
    <source>
        <dbReference type="Proteomes" id="UP000717624"/>
    </source>
</evidence>
<dbReference type="InterPro" id="IPR000150">
    <property type="entry name" value="Cof"/>
</dbReference>
<dbReference type="Gene3D" id="3.30.1240.10">
    <property type="match status" value="1"/>
</dbReference>
<dbReference type="RefSeq" id="WP_204519931.1">
    <property type="nucleotide sequence ID" value="NZ_BAABIN010000032.1"/>
</dbReference>
<dbReference type="GO" id="GO:0016791">
    <property type="term" value="F:phosphatase activity"/>
    <property type="evidence" value="ECO:0007669"/>
    <property type="project" value="TreeGrafter"/>
</dbReference>
<dbReference type="PROSITE" id="PS01228">
    <property type="entry name" value="COF_1"/>
    <property type="match status" value="1"/>
</dbReference>
<gene>
    <name evidence="1" type="ORF">JOD01_003849</name>
</gene>
<dbReference type="PROSITE" id="PS01229">
    <property type="entry name" value="COF_2"/>
    <property type="match status" value="1"/>
</dbReference>
<dbReference type="SUPFAM" id="SSF56784">
    <property type="entry name" value="HAD-like"/>
    <property type="match status" value="1"/>
</dbReference>
<proteinExistence type="predicted"/>
<dbReference type="Gene3D" id="3.40.50.1000">
    <property type="entry name" value="HAD superfamily/HAD-like"/>
    <property type="match status" value="1"/>
</dbReference>
<dbReference type="InterPro" id="IPR023214">
    <property type="entry name" value="HAD_sf"/>
</dbReference>
<dbReference type="PANTHER" id="PTHR10000">
    <property type="entry name" value="PHOSPHOSERINE PHOSPHATASE"/>
    <property type="match status" value="1"/>
</dbReference>
<reference evidence="1" key="1">
    <citation type="submission" date="2021-01" db="EMBL/GenBank/DDBJ databases">
        <title>Genomic Encyclopedia of Type Strains, Phase IV (KMG-IV): sequencing the most valuable type-strain genomes for metagenomic binning, comparative biology and taxonomic classification.</title>
        <authorList>
            <person name="Goeker M."/>
        </authorList>
    </citation>
    <scope>NUCLEOTIDE SEQUENCE</scope>
    <source>
        <strain evidence="1">DSM 25523</strain>
    </source>
</reference>
<organism evidence="1 2">
    <name type="scientific">Brevibacillus fulvus</name>
    <dbReference type="NCBI Taxonomy" id="1125967"/>
    <lineage>
        <taxon>Bacteria</taxon>
        <taxon>Bacillati</taxon>
        <taxon>Bacillota</taxon>
        <taxon>Bacilli</taxon>
        <taxon>Bacillales</taxon>
        <taxon>Paenibacillaceae</taxon>
        <taxon>Brevibacillus</taxon>
    </lineage>
</organism>
<accession>A0A939BTU6</accession>
<dbReference type="CDD" id="cd07516">
    <property type="entry name" value="HAD_Pase"/>
    <property type="match status" value="1"/>
</dbReference>
<dbReference type="EMBL" id="JAFBEB010000021">
    <property type="protein sequence ID" value="MBM7592187.1"/>
    <property type="molecule type" value="Genomic_DNA"/>
</dbReference>
<dbReference type="Proteomes" id="UP000717624">
    <property type="component" value="Unassembled WGS sequence"/>
</dbReference>
<dbReference type="InterPro" id="IPR036412">
    <property type="entry name" value="HAD-like_sf"/>
</dbReference>
<sequence>MVLSQVRLAAFDMDGTLLNKDGKMAETTKEACRLLQATGCKLVISTGRTFATAQTPIDAFPFDGFVCSNGATVHEKDGTLIESTILPTDMLLDALHRIRQQPVFFEMHDTESTRWMVEEDKEMIEQIIQTESVTPEDVALRRFTFYNLAKIVPLQELEQKIKTGEKQFVKIFVWHQQEEVLKQVQEQMQLWSEVAFVTSSGSTNVEIMPKGVSKWTGLQYFCRKWGVTPDQVMAFGDADNDLEILSNAGVSVAMGNAFPHVKAIAKFTAKDHDENGVAQFILEQVLPALSK</sequence>
<dbReference type="NCBIfam" id="TIGR01484">
    <property type="entry name" value="HAD-SF-IIB"/>
    <property type="match status" value="1"/>
</dbReference>
<dbReference type="SFLD" id="SFLDG01140">
    <property type="entry name" value="C2.B:_Phosphomannomutase_and_P"/>
    <property type="match status" value="1"/>
</dbReference>
<evidence type="ECO:0000313" key="1">
    <source>
        <dbReference type="EMBL" id="MBM7592187.1"/>
    </source>
</evidence>
<dbReference type="Pfam" id="PF08282">
    <property type="entry name" value="Hydrolase_3"/>
    <property type="match status" value="1"/>
</dbReference>
<dbReference type="NCBIfam" id="TIGR00099">
    <property type="entry name" value="Cof-subfamily"/>
    <property type="match status" value="1"/>
</dbReference>
<protein>
    <submittedName>
        <fullName evidence="1">Cof subfamily protein (Haloacid dehalogenase superfamily)</fullName>
    </submittedName>
</protein>
<dbReference type="SFLD" id="SFLDS00003">
    <property type="entry name" value="Haloacid_Dehalogenase"/>
    <property type="match status" value="1"/>
</dbReference>
<comment type="caution">
    <text evidence="1">The sequence shown here is derived from an EMBL/GenBank/DDBJ whole genome shotgun (WGS) entry which is preliminary data.</text>
</comment>
<dbReference type="GO" id="GO:0000287">
    <property type="term" value="F:magnesium ion binding"/>
    <property type="evidence" value="ECO:0007669"/>
    <property type="project" value="TreeGrafter"/>
</dbReference>
<dbReference type="AlphaFoldDB" id="A0A939BTU6"/>
<dbReference type="GO" id="GO:0005829">
    <property type="term" value="C:cytosol"/>
    <property type="evidence" value="ECO:0007669"/>
    <property type="project" value="TreeGrafter"/>
</dbReference>
<dbReference type="InterPro" id="IPR006379">
    <property type="entry name" value="HAD-SF_hydro_IIB"/>
</dbReference>
<dbReference type="PANTHER" id="PTHR10000:SF8">
    <property type="entry name" value="HAD SUPERFAMILY HYDROLASE-LIKE, TYPE 3"/>
    <property type="match status" value="1"/>
</dbReference>
<keyword evidence="2" id="KW-1185">Reference proteome</keyword>